<dbReference type="EMBL" id="JBBPEH010000012">
    <property type="protein sequence ID" value="KAK7531561.1"/>
    <property type="molecule type" value="Genomic_DNA"/>
</dbReference>
<sequence length="244" mass="26959">MIHQVSYMQLATIKSPKKTRQAKKETTYSSSSKRALSALRKRSTSFVSVTWEGSCNGSWAGRGTASDWRTSNVLHCARFLSSLIVMTAAWKRSSSNPSWTPAIASWKKSQTSPRQEPSETCSATLASRLRVKPQSSAWLVQISRITATLGVTRYTSLRSVWCSVLWKGKMSSTCIALYVCKRRSSELLSRKLKSSGVPVVMLQRSCPSTKPAAFRSSGITPKSRASTLRFVESCVRSCRKALSS</sequence>
<evidence type="ECO:0000313" key="1">
    <source>
        <dbReference type="EMBL" id="KAK7531561.1"/>
    </source>
</evidence>
<keyword evidence="2" id="KW-1185">Reference proteome</keyword>
<dbReference type="GeneID" id="92034477"/>
<comment type="caution">
    <text evidence="1">The sequence shown here is derived from an EMBL/GenBank/DDBJ whole genome shotgun (WGS) entry which is preliminary data.</text>
</comment>
<dbReference type="RefSeq" id="XP_066651385.1">
    <property type="nucleotide sequence ID" value="XM_066801571.1"/>
</dbReference>
<organism evidence="1 2">
    <name type="scientific">Phyllosticta citribraziliensis</name>
    <dbReference type="NCBI Taxonomy" id="989973"/>
    <lineage>
        <taxon>Eukaryota</taxon>
        <taxon>Fungi</taxon>
        <taxon>Dikarya</taxon>
        <taxon>Ascomycota</taxon>
        <taxon>Pezizomycotina</taxon>
        <taxon>Dothideomycetes</taxon>
        <taxon>Dothideomycetes incertae sedis</taxon>
        <taxon>Botryosphaeriales</taxon>
        <taxon>Phyllostictaceae</taxon>
        <taxon>Phyllosticta</taxon>
    </lineage>
</organism>
<evidence type="ECO:0000313" key="2">
    <source>
        <dbReference type="Proteomes" id="UP001360953"/>
    </source>
</evidence>
<accession>A0ABR1L8J5</accession>
<proteinExistence type="predicted"/>
<dbReference type="Proteomes" id="UP001360953">
    <property type="component" value="Unassembled WGS sequence"/>
</dbReference>
<protein>
    <submittedName>
        <fullName evidence="1">Uncharacterized protein</fullName>
    </submittedName>
</protein>
<gene>
    <name evidence="1" type="ORF">J3D65DRAFT_637998</name>
</gene>
<reference evidence="1 2" key="1">
    <citation type="submission" date="2024-04" db="EMBL/GenBank/DDBJ databases">
        <title>Phyllosticta paracitricarpa is synonymous to the EU quarantine fungus P. citricarpa based on phylogenomic analyses.</title>
        <authorList>
            <consortium name="Lawrence Berkeley National Laboratory"/>
            <person name="Van ingen-buijs V.A."/>
            <person name="Van westerhoven A.C."/>
            <person name="Haridas S."/>
            <person name="Skiadas P."/>
            <person name="Martin F."/>
            <person name="Groenewald J.Z."/>
            <person name="Crous P.W."/>
            <person name="Seidl M.F."/>
        </authorList>
    </citation>
    <scope>NUCLEOTIDE SEQUENCE [LARGE SCALE GENOMIC DNA]</scope>
    <source>
        <strain evidence="1 2">CPC 17464</strain>
    </source>
</reference>
<name>A0ABR1L8J5_9PEZI</name>